<name>A0A9X2WQ15_9GAMM</name>
<evidence type="ECO:0000313" key="6">
    <source>
        <dbReference type="EMBL" id="MCT7943238.1"/>
    </source>
</evidence>
<gene>
    <name evidence="6" type="ORF">NE535_15820</name>
</gene>
<proteinExistence type="predicted"/>
<evidence type="ECO:0000256" key="2">
    <source>
        <dbReference type="ARBA" id="ARBA00022692"/>
    </source>
</evidence>
<evidence type="ECO:0000313" key="7">
    <source>
        <dbReference type="Proteomes" id="UP001155546"/>
    </source>
</evidence>
<comment type="subcellular location">
    <subcellularLocation>
        <location evidence="1">Membrane</location>
        <topology evidence="1">Multi-pass membrane protein</topology>
    </subcellularLocation>
</comment>
<evidence type="ECO:0000256" key="1">
    <source>
        <dbReference type="ARBA" id="ARBA00004141"/>
    </source>
</evidence>
<keyword evidence="2 5" id="KW-0812">Transmembrane</keyword>
<feature type="transmembrane region" description="Helical" evidence="5">
    <location>
        <begin position="21"/>
        <end position="47"/>
    </location>
</feature>
<dbReference type="EMBL" id="JAMTCD010000025">
    <property type="protein sequence ID" value="MCT7943238.1"/>
    <property type="molecule type" value="Genomic_DNA"/>
</dbReference>
<evidence type="ECO:0000256" key="4">
    <source>
        <dbReference type="ARBA" id="ARBA00023136"/>
    </source>
</evidence>
<dbReference type="Pfam" id="PF09685">
    <property type="entry name" value="MamF_MmsF"/>
    <property type="match status" value="1"/>
</dbReference>
<accession>A0A9X2WQ15</accession>
<dbReference type="AlphaFoldDB" id="A0A9X2WQ15"/>
<organism evidence="6 7">
    <name type="scientific">Shewanella holmiensis</name>
    <dbReference type="NCBI Taxonomy" id="2952222"/>
    <lineage>
        <taxon>Bacteria</taxon>
        <taxon>Pseudomonadati</taxon>
        <taxon>Pseudomonadota</taxon>
        <taxon>Gammaproteobacteria</taxon>
        <taxon>Alteromonadales</taxon>
        <taxon>Shewanellaceae</taxon>
        <taxon>Shewanella</taxon>
    </lineage>
</organism>
<dbReference type="RefSeq" id="WP_261299573.1">
    <property type="nucleotide sequence ID" value="NZ_JAMTCD010000025.1"/>
</dbReference>
<evidence type="ECO:0000256" key="5">
    <source>
        <dbReference type="SAM" id="Phobius"/>
    </source>
</evidence>
<sequence length="123" mass="13626">MEDLQSTHQSNNQKQARDMGVLVHASSFAGYVIPMGSILGPLIVWLMKRDEFDFANQCGKNCLNFKISLFIYVCISAVLMFVGIGFILLGALALLDIICTIIAIIKATEGVAYQYPLSIKFFK</sequence>
<comment type="caution">
    <text evidence="6">The sequence shown here is derived from an EMBL/GenBank/DDBJ whole genome shotgun (WGS) entry which is preliminary data.</text>
</comment>
<keyword evidence="7" id="KW-1185">Reference proteome</keyword>
<feature type="transmembrane region" description="Helical" evidence="5">
    <location>
        <begin position="67"/>
        <end position="95"/>
    </location>
</feature>
<evidence type="ECO:0000256" key="3">
    <source>
        <dbReference type="ARBA" id="ARBA00022989"/>
    </source>
</evidence>
<keyword evidence="4 5" id="KW-0472">Membrane</keyword>
<protein>
    <submittedName>
        <fullName evidence="6">DUF4870 domain-containing protein</fullName>
    </submittedName>
</protein>
<keyword evidence="3 5" id="KW-1133">Transmembrane helix</keyword>
<dbReference type="InterPro" id="IPR019109">
    <property type="entry name" value="MamF_MmsF"/>
</dbReference>
<dbReference type="Proteomes" id="UP001155546">
    <property type="component" value="Unassembled WGS sequence"/>
</dbReference>
<reference evidence="6" key="1">
    <citation type="journal article" date="2023" name="Int. J. Syst. Evol. Microbiol.">
        <title>&lt;i&gt;Shewanella septentrionalis&lt;/i&gt; sp. nov. and &lt;i&gt;Shewanella holmiensis&lt;/i&gt; sp. nov., isolated from Baltic Sea water and sediments.</title>
        <authorList>
            <person name="Martin-Rodriguez A.J."/>
            <person name="Thorell K."/>
            <person name="Joffre E."/>
            <person name="Jensie-Markopoulos S."/>
            <person name="Moore E.R.B."/>
            <person name="Sjoling A."/>
        </authorList>
    </citation>
    <scope>NUCLEOTIDE SEQUENCE</scope>
    <source>
        <strain evidence="6">SP1S2-7</strain>
    </source>
</reference>